<keyword evidence="4" id="KW-0804">Transcription</keyword>
<keyword evidence="3 6" id="KW-0238">DNA-binding</keyword>
<feature type="region of interest" description="Disordered" evidence="7">
    <location>
        <begin position="1"/>
        <end position="117"/>
    </location>
</feature>
<dbReference type="PANTHER" id="PTHR45803">
    <property type="entry name" value="SOX100B"/>
    <property type="match status" value="1"/>
</dbReference>
<dbReference type="Gene3D" id="1.10.30.10">
    <property type="entry name" value="High mobility group box domain"/>
    <property type="match status" value="1"/>
</dbReference>
<evidence type="ECO:0000256" key="1">
    <source>
        <dbReference type="ARBA" id="ARBA00004123"/>
    </source>
</evidence>
<dbReference type="PANTHER" id="PTHR45803:SF5">
    <property type="entry name" value="SOX100B"/>
    <property type="match status" value="1"/>
</dbReference>
<dbReference type="EMBL" id="KN832875">
    <property type="protein sequence ID" value="KIN01953.1"/>
    <property type="molecule type" value="Genomic_DNA"/>
</dbReference>
<dbReference type="Pfam" id="PF00505">
    <property type="entry name" value="HMG_box"/>
    <property type="match status" value="1"/>
</dbReference>
<feature type="DNA-binding region" description="HMG box" evidence="6">
    <location>
        <begin position="166"/>
        <end position="234"/>
    </location>
</feature>
<evidence type="ECO:0000259" key="8">
    <source>
        <dbReference type="PROSITE" id="PS50118"/>
    </source>
</evidence>
<dbReference type="SMART" id="SM00398">
    <property type="entry name" value="HMG"/>
    <property type="match status" value="1"/>
</dbReference>
<dbReference type="CDD" id="cd01389">
    <property type="entry name" value="HMG-box_ROX1-like"/>
    <property type="match status" value="1"/>
</dbReference>
<dbReference type="InterPro" id="IPR050917">
    <property type="entry name" value="SOX_TF"/>
</dbReference>
<feature type="domain" description="HMG box" evidence="8">
    <location>
        <begin position="166"/>
        <end position="234"/>
    </location>
</feature>
<feature type="compositionally biased region" description="Low complexity" evidence="7">
    <location>
        <begin position="1"/>
        <end position="15"/>
    </location>
</feature>
<dbReference type="GO" id="GO:0005634">
    <property type="term" value="C:nucleus"/>
    <property type="evidence" value="ECO:0007669"/>
    <property type="project" value="UniProtKB-SubCell"/>
</dbReference>
<feature type="compositionally biased region" description="Basic and acidic residues" evidence="7">
    <location>
        <begin position="92"/>
        <end position="104"/>
    </location>
</feature>
<evidence type="ECO:0000256" key="3">
    <source>
        <dbReference type="ARBA" id="ARBA00023125"/>
    </source>
</evidence>
<organism evidence="9 10">
    <name type="scientific">Oidiodendron maius (strain Zn)</name>
    <dbReference type="NCBI Taxonomy" id="913774"/>
    <lineage>
        <taxon>Eukaryota</taxon>
        <taxon>Fungi</taxon>
        <taxon>Dikarya</taxon>
        <taxon>Ascomycota</taxon>
        <taxon>Pezizomycotina</taxon>
        <taxon>Leotiomycetes</taxon>
        <taxon>Leotiomycetes incertae sedis</taxon>
        <taxon>Myxotrichaceae</taxon>
        <taxon>Oidiodendron</taxon>
    </lineage>
</organism>
<feature type="region of interest" description="Disordered" evidence="7">
    <location>
        <begin position="226"/>
        <end position="297"/>
    </location>
</feature>
<reference evidence="10" key="2">
    <citation type="submission" date="2015-01" db="EMBL/GenBank/DDBJ databases">
        <title>Evolutionary Origins and Diversification of the Mycorrhizal Mutualists.</title>
        <authorList>
            <consortium name="DOE Joint Genome Institute"/>
            <consortium name="Mycorrhizal Genomics Consortium"/>
            <person name="Kohler A."/>
            <person name="Kuo A."/>
            <person name="Nagy L.G."/>
            <person name="Floudas D."/>
            <person name="Copeland A."/>
            <person name="Barry K.W."/>
            <person name="Cichocki N."/>
            <person name="Veneault-Fourrey C."/>
            <person name="LaButti K."/>
            <person name="Lindquist E.A."/>
            <person name="Lipzen A."/>
            <person name="Lundell T."/>
            <person name="Morin E."/>
            <person name="Murat C."/>
            <person name="Riley R."/>
            <person name="Ohm R."/>
            <person name="Sun H."/>
            <person name="Tunlid A."/>
            <person name="Henrissat B."/>
            <person name="Grigoriev I.V."/>
            <person name="Hibbett D.S."/>
            <person name="Martin F."/>
        </authorList>
    </citation>
    <scope>NUCLEOTIDE SEQUENCE [LARGE SCALE GENOMIC DNA]</scope>
    <source>
        <strain evidence="10">Zn</strain>
    </source>
</reference>
<feature type="compositionally biased region" description="Acidic residues" evidence="7">
    <location>
        <begin position="256"/>
        <end position="267"/>
    </location>
</feature>
<gene>
    <name evidence="9" type="ORF">OIDMADRAFT_144579</name>
</gene>
<protein>
    <recommendedName>
        <fullName evidence="8">HMG box domain-containing protein</fullName>
    </recommendedName>
</protein>
<dbReference type="InParanoid" id="A0A0C3DIW9"/>
<sequence length="503" mass="57028">MPPTSMSHSPSPSQPGEVFQHGLHHVAQHNANSPYPQKFGLGEVTYSQSSYGSPTPCPDGGRDTTQNAKANNDMMRTRSGYSIPRVGQNPKPKLDTRPRAEKAPKAKKAKKEKANAERRIAKLEKPLSELTRDWTHIPVADIEAYVNRSIEERRREVEDGKCPGKVKRPMNSFMLYRKAYQNRTKDWCLQNNHQVVSQVCGDSWPLEPDSVKEQFSEWARIERQNHQNAHPGYKFSPAKPGGPKAAAKRKASQDQVYEESDLEDFEWETAPQRKPKKQRSEPIQEKSVSYPTTRPAYQYPSRESSVEFNYGDYNKSSYQATNPGKPIPAQYNQANLNDGQYYQQSVLSNPNIAGVEDVIMIKTATPGVHPYLGLSEGPNLDLINPYPQYETSLEPELRIDPSLIAQNQAPYGNELYTGQHHDGIYFSGNMDSPGEDQNWQQPYSIEVQPPLNPQGPALNYLDPAFTMNDVHMDEQVARDPQDGWHVESLEANQEFERWMNEEG</sequence>
<proteinExistence type="predicted"/>
<dbReference type="AlphaFoldDB" id="A0A0C3DIW9"/>
<evidence type="ECO:0000256" key="7">
    <source>
        <dbReference type="SAM" id="MobiDB-lite"/>
    </source>
</evidence>
<keyword evidence="10" id="KW-1185">Reference proteome</keyword>
<dbReference type="InterPro" id="IPR036910">
    <property type="entry name" value="HMG_box_dom_sf"/>
</dbReference>
<evidence type="ECO:0000256" key="4">
    <source>
        <dbReference type="ARBA" id="ARBA00023163"/>
    </source>
</evidence>
<accession>A0A0C3DIW9</accession>
<dbReference type="HOGENOM" id="CLU_022445_0_0_1"/>
<evidence type="ECO:0000313" key="10">
    <source>
        <dbReference type="Proteomes" id="UP000054321"/>
    </source>
</evidence>
<keyword evidence="2" id="KW-0805">Transcription regulation</keyword>
<dbReference type="GO" id="GO:0000978">
    <property type="term" value="F:RNA polymerase II cis-regulatory region sequence-specific DNA binding"/>
    <property type="evidence" value="ECO:0007669"/>
    <property type="project" value="TreeGrafter"/>
</dbReference>
<dbReference type="Proteomes" id="UP000054321">
    <property type="component" value="Unassembled WGS sequence"/>
</dbReference>
<evidence type="ECO:0000313" key="9">
    <source>
        <dbReference type="EMBL" id="KIN01953.1"/>
    </source>
</evidence>
<dbReference type="SUPFAM" id="SSF47095">
    <property type="entry name" value="HMG-box"/>
    <property type="match status" value="1"/>
</dbReference>
<evidence type="ECO:0000256" key="6">
    <source>
        <dbReference type="PROSITE-ProRule" id="PRU00267"/>
    </source>
</evidence>
<dbReference type="PROSITE" id="PS50118">
    <property type="entry name" value="HMG_BOX_2"/>
    <property type="match status" value="1"/>
</dbReference>
<evidence type="ECO:0000256" key="2">
    <source>
        <dbReference type="ARBA" id="ARBA00023015"/>
    </source>
</evidence>
<dbReference type="InterPro" id="IPR009071">
    <property type="entry name" value="HMG_box_dom"/>
</dbReference>
<comment type="subcellular location">
    <subcellularLocation>
        <location evidence="1">Nucleus</location>
    </subcellularLocation>
</comment>
<name>A0A0C3DIW9_OIDMZ</name>
<reference evidence="9 10" key="1">
    <citation type="submission" date="2014-04" db="EMBL/GenBank/DDBJ databases">
        <authorList>
            <consortium name="DOE Joint Genome Institute"/>
            <person name="Kuo A."/>
            <person name="Martino E."/>
            <person name="Perotto S."/>
            <person name="Kohler A."/>
            <person name="Nagy L.G."/>
            <person name="Floudas D."/>
            <person name="Copeland A."/>
            <person name="Barry K.W."/>
            <person name="Cichocki N."/>
            <person name="Veneault-Fourrey C."/>
            <person name="LaButti K."/>
            <person name="Lindquist E.A."/>
            <person name="Lipzen A."/>
            <person name="Lundell T."/>
            <person name="Morin E."/>
            <person name="Murat C."/>
            <person name="Sun H."/>
            <person name="Tunlid A."/>
            <person name="Henrissat B."/>
            <person name="Grigoriev I.V."/>
            <person name="Hibbett D.S."/>
            <person name="Martin F."/>
            <person name="Nordberg H.P."/>
            <person name="Cantor M.N."/>
            <person name="Hua S.X."/>
        </authorList>
    </citation>
    <scope>NUCLEOTIDE SEQUENCE [LARGE SCALE GENOMIC DNA]</scope>
    <source>
        <strain evidence="9 10">Zn</strain>
    </source>
</reference>
<dbReference type="STRING" id="913774.A0A0C3DIW9"/>
<dbReference type="GO" id="GO:0000981">
    <property type="term" value="F:DNA-binding transcription factor activity, RNA polymerase II-specific"/>
    <property type="evidence" value="ECO:0007669"/>
    <property type="project" value="TreeGrafter"/>
</dbReference>
<keyword evidence="5 6" id="KW-0539">Nucleus</keyword>
<evidence type="ECO:0000256" key="5">
    <source>
        <dbReference type="ARBA" id="ARBA00023242"/>
    </source>
</evidence>
<dbReference type="OrthoDB" id="2307332at2759"/>